<evidence type="ECO:0000313" key="5">
    <source>
        <dbReference type="Proteomes" id="UP000005234"/>
    </source>
</evidence>
<dbReference type="AlphaFoldDB" id="H8L6A5"/>
<dbReference type="STRING" id="767434.Fraau_2417"/>
<evidence type="ECO:0000256" key="1">
    <source>
        <dbReference type="ARBA" id="ARBA00006096"/>
    </source>
</evidence>
<dbReference type="GO" id="GO:0004185">
    <property type="term" value="F:serine-type carboxypeptidase activity"/>
    <property type="evidence" value="ECO:0007669"/>
    <property type="project" value="InterPro"/>
</dbReference>
<dbReference type="eggNOG" id="COG2027">
    <property type="taxonomic scope" value="Bacteria"/>
</dbReference>
<keyword evidence="4" id="KW-0121">Carboxypeptidase</keyword>
<reference evidence="4" key="1">
    <citation type="submission" date="2012-02" db="EMBL/GenBank/DDBJ databases">
        <title>The complete genome of Frateuria aurantia DSM 6220.</title>
        <authorList>
            <consortium name="US DOE Joint Genome Institute (JGI-PGF)"/>
            <person name="Lucas S."/>
            <person name="Copeland A."/>
            <person name="Lapidus A."/>
            <person name="Glavina del Rio T."/>
            <person name="Dalin E."/>
            <person name="Tice H."/>
            <person name="Bruce D."/>
            <person name="Goodwin L."/>
            <person name="Pitluck S."/>
            <person name="Peters L."/>
            <person name="Ovchinnikova G."/>
            <person name="Teshima H."/>
            <person name="Kyrpides N."/>
            <person name="Mavromatis K."/>
            <person name="Ivanova N."/>
            <person name="Brettin T."/>
            <person name="Detter J.C."/>
            <person name="Han C."/>
            <person name="Larimer F."/>
            <person name="Land M."/>
            <person name="Hauser L."/>
            <person name="Markowitz V."/>
            <person name="Cheng J.-F."/>
            <person name="Hugenholtz P."/>
            <person name="Woyke T."/>
            <person name="Wu D."/>
            <person name="Brambilla E."/>
            <person name="Klenk H.-P."/>
            <person name="Eisen J.A."/>
        </authorList>
    </citation>
    <scope>NUCLEOTIDE SEQUENCE</scope>
    <source>
        <strain evidence="4">DSM 6220</strain>
    </source>
</reference>
<name>H8L6A5_FRAAD</name>
<dbReference type="OrthoDB" id="9802627at2"/>
<dbReference type="InterPro" id="IPR000667">
    <property type="entry name" value="Peptidase_S13"/>
</dbReference>
<dbReference type="KEGG" id="fau:Fraau_2417"/>
<gene>
    <name evidence="4" type="ordered locus">Fraau_2417</name>
</gene>
<keyword evidence="4" id="KW-0645">Protease</keyword>
<dbReference type="NCBIfam" id="TIGR00666">
    <property type="entry name" value="PBP4"/>
    <property type="match status" value="1"/>
</dbReference>
<dbReference type="HOGENOM" id="CLU_017692_1_2_6"/>
<organism evidence="4 5">
    <name type="scientific">Frateuria aurantia (strain ATCC 33424 / DSM 6220 / KCTC 2777 / LMG 1558 / NBRC 3245 / NCIMB 13370)</name>
    <name type="common">Acetobacter aurantius</name>
    <dbReference type="NCBI Taxonomy" id="767434"/>
    <lineage>
        <taxon>Bacteria</taxon>
        <taxon>Pseudomonadati</taxon>
        <taxon>Pseudomonadota</taxon>
        <taxon>Gammaproteobacteria</taxon>
        <taxon>Lysobacterales</taxon>
        <taxon>Rhodanobacteraceae</taxon>
        <taxon>Frateuria</taxon>
    </lineage>
</organism>
<dbReference type="GO" id="GO:0000270">
    <property type="term" value="P:peptidoglycan metabolic process"/>
    <property type="evidence" value="ECO:0007669"/>
    <property type="project" value="TreeGrafter"/>
</dbReference>
<dbReference type="PANTHER" id="PTHR30023:SF0">
    <property type="entry name" value="PENICILLIN-SENSITIVE CARBOXYPEPTIDASE A"/>
    <property type="match status" value="1"/>
</dbReference>
<dbReference type="InterPro" id="IPR012338">
    <property type="entry name" value="Beta-lactam/transpept-like"/>
</dbReference>
<dbReference type="Pfam" id="PF02113">
    <property type="entry name" value="Peptidase_S13"/>
    <property type="match status" value="1"/>
</dbReference>
<dbReference type="RefSeq" id="WP_014403785.1">
    <property type="nucleotide sequence ID" value="NC_017033.1"/>
</dbReference>
<feature type="signal peptide" evidence="3">
    <location>
        <begin position="1"/>
        <end position="23"/>
    </location>
</feature>
<keyword evidence="3" id="KW-0732">Signal</keyword>
<dbReference type="Gene3D" id="3.50.80.20">
    <property type="entry name" value="D-Ala-D-Ala carboxypeptidase C, peptidase S13"/>
    <property type="match status" value="1"/>
</dbReference>
<feature type="chain" id="PRO_5003614985" evidence="3">
    <location>
        <begin position="24"/>
        <end position="532"/>
    </location>
</feature>
<dbReference type="Gene3D" id="3.40.710.10">
    <property type="entry name" value="DD-peptidase/beta-lactamase superfamily"/>
    <property type="match status" value="2"/>
</dbReference>
<keyword evidence="2" id="KW-0378">Hydrolase</keyword>
<protein>
    <submittedName>
        <fullName evidence="4">D-alanyl-D-alanine carboxypeptidase, serine-type, PBP4 family</fullName>
    </submittedName>
</protein>
<sequence>MSRPLLRSTACLLAALFCSHLTARPAAAQADSAVPPPTRLATVVARAGFDPSALEAFMGQARFAHARWGVAVQSLDTGRLLYVHDADRLMQTASTAKLFTAATVLDQPGPDFRIATRLLGGRIDASGRMQGPLVLQGMGDPTLGVAAETRDWARQLAGQLAAHGVRQVQGDLIADDTWFSGPPYGAGWEAEDLQTWFGATPSALSVNENVAELTVEPANRIGRPAGLVLKPEKAIPRIDSHLDTSRPREGNAINLFRAPGSTTLEAFGRISLRSPAQHYKLSLPDPARTAGLLLADALRAQGIRLDGRVEVRHWPDRPLAGALLGQVMSPPLADILQQGLKRSQNLYLQNLLQIAGNQYAAAHPAADDEDFTSSAESGAHAVHALLRRAGLDTDEVQFSDGTGMSRRSLATPRALVGLLAWATTRPWAASFREGLPVAAEDGTLTAHFHDSPAADNLQAKTGSMSLVHCLAGYVTSTQGEHLAFAIMLNNYVAPAGAPSISHDVDQVALLLTRDGVPEQVRGSVSHHAAAAD</sequence>
<comment type="similarity">
    <text evidence="1">Belongs to the peptidase S13 family.</text>
</comment>
<dbReference type="PRINTS" id="PR00922">
    <property type="entry name" value="DADACBPTASE3"/>
</dbReference>
<dbReference type="Proteomes" id="UP000005234">
    <property type="component" value="Chromosome"/>
</dbReference>
<dbReference type="GO" id="GO:0006508">
    <property type="term" value="P:proteolysis"/>
    <property type="evidence" value="ECO:0007669"/>
    <property type="project" value="InterPro"/>
</dbReference>
<proteinExistence type="inferred from homology"/>
<evidence type="ECO:0000256" key="2">
    <source>
        <dbReference type="ARBA" id="ARBA00022801"/>
    </source>
</evidence>
<dbReference type="MEROPS" id="S13.002"/>
<evidence type="ECO:0000256" key="3">
    <source>
        <dbReference type="SAM" id="SignalP"/>
    </source>
</evidence>
<keyword evidence="5" id="KW-1185">Reference proteome</keyword>
<evidence type="ECO:0000313" key="4">
    <source>
        <dbReference type="EMBL" id="AFC86782.1"/>
    </source>
</evidence>
<dbReference type="SUPFAM" id="SSF56601">
    <property type="entry name" value="beta-lactamase/transpeptidase-like"/>
    <property type="match status" value="1"/>
</dbReference>
<dbReference type="EMBL" id="CP003350">
    <property type="protein sequence ID" value="AFC86782.1"/>
    <property type="molecule type" value="Genomic_DNA"/>
</dbReference>
<dbReference type="PANTHER" id="PTHR30023">
    <property type="entry name" value="D-ALANYL-D-ALANINE CARBOXYPEPTIDASE"/>
    <property type="match status" value="1"/>
</dbReference>
<accession>H8L6A5</accession>